<proteinExistence type="predicted"/>
<dbReference type="Proteomes" id="UP001605036">
    <property type="component" value="Unassembled WGS sequence"/>
</dbReference>
<keyword evidence="3" id="KW-1185">Reference proteome</keyword>
<name>A0ABD1XTJ0_9MARC</name>
<evidence type="ECO:0000313" key="2">
    <source>
        <dbReference type="EMBL" id="KAL2612274.1"/>
    </source>
</evidence>
<feature type="compositionally biased region" description="Polar residues" evidence="1">
    <location>
        <begin position="57"/>
        <end position="71"/>
    </location>
</feature>
<dbReference type="EMBL" id="JBHFFA010000007">
    <property type="protein sequence ID" value="KAL2612274.1"/>
    <property type="molecule type" value="Genomic_DNA"/>
</dbReference>
<evidence type="ECO:0000256" key="1">
    <source>
        <dbReference type="SAM" id="MobiDB-lite"/>
    </source>
</evidence>
<comment type="caution">
    <text evidence="2">The sequence shown here is derived from an EMBL/GenBank/DDBJ whole genome shotgun (WGS) entry which is preliminary data.</text>
</comment>
<accession>A0ABD1XTJ0</accession>
<feature type="region of interest" description="Disordered" evidence="1">
    <location>
        <begin position="46"/>
        <end position="73"/>
    </location>
</feature>
<reference evidence="2 3" key="1">
    <citation type="submission" date="2024-09" db="EMBL/GenBank/DDBJ databases">
        <title>Chromosome-scale assembly of Riccia fluitans.</title>
        <authorList>
            <person name="Paukszto L."/>
            <person name="Sawicki J."/>
            <person name="Karawczyk K."/>
            <person name="Piernik-Szablinska J."/>
            <person name="Szczecinska M."/>
            <person name="Mazdziarz M."/>
        </authorList>
    </citation>
    <scope>NUCLEOTIDE SEQUENCE [LARGE SCALE GENOMIC DNA]</scope>
    <source>
        <strain evidence="2">Rf_01</strain>
        <tissue evidence="2">Aerial parts of the thallus</tissue>
    </source>
</reference>
<organism evidence="2 3">
    <name type="scientific">Riccia fluitans</name>
    <dbReference type="NCBI Taxonomy" id="41844"/>
    <lineage>
        <taxon>Eukaryota</taxon>
        <taxon>Viridiplantae</taxon>
        <taxon>Streptophyta</taxon>
        <taxon>Embryophyta</taxon>
        <taxon>Marchantiophyta</taxon>
        <taxon>Marchantiopsida</taxon>
        <taxon>Marchantiidae</taxon>
        <taxon>Marchantiales</taxon>
        <taxon>Ricciaceae</taxon>
        <taxon>Riccia</taxon>
    </lineage>
</organism>
<dbReference type="AlphaFoldDB" id="A0ABD1XTJ0"/>
<evidence type="ECO:0000313" key="3">
    <source>
        <dbReference type="Proteomes" id="UP001605036"/>
    </source>
</evidence>
<sequence>MILTFGLQHQAIVEVLNFVQVFNDNNIHFSLHPSSGLDMDGLGDAGTGGGQWLRDPNISNGSTKQQQQSRAPNARQIVLSFVEPPIHRPSKYKEFGLLEPRKQLSIKVMEQFNVFRGQKNHVDGVWCKWCGNLYAPNITHLTQLFTSEFAPRQRGNMKLPAFRREGSNRHIAGRMIASVHPKRSK</sequence>
<gene>
    <name evidence="2" type="ORF">R1flu_023966</name>
</gene>
<protein>
    <submittedName>
        <fullName evidence="2">Uncharacterized protein</fullName>
    </submittedName>
</protein>